<accession>A0A918RIL1</accession>
<organism evidence="1 2">
    <name type="scientific">Streptomyces echinoruber</name>
    <dbReference type="NCBI Taxonomy" id="68898"/>
    <lineage>
        <taxon>Bacteria</taxon>
        <taxon>Bacillati</taxon>
        <taxon>Actinomycetota</taxon>
        <taxon>Actinomycetes</taxon>
        <taxon>Kitasatosporales</taxon>
        <taxon>Streptomycetaceae</taxon>
        <taxon>Streptomyces</taxon>
    </lineage>
</organism>
<protein>
    <submittedName>
        <fullName evidence="1">Uncharacterized protein</fullName>
    </submittedName>
</protein>
<reference evidence="1" key="2">
    <citation type="submission" date="2020-09" db="EMBL/GenBank/DDBJ databases">
        <authorList>
            <person name="Sun Q."/>
            <person name="Ohkuma M."/>
        </authorList>
    </citation>
    <scope>NUCLEOTIDE SEQUENCE</scope>
    <source>
        <strain evidence="1">JCM 5016</strain>
    </source>
</reference>
<evidence type="ECO:0000313" key="1">
    <source>
        <dbReference type="EMBL" id="GGZ97905.1"/>
    </source>
</evidence>
<dbReference type="Proteomes" id="UP000623010">
    <property type="component" value="Unassembled WGS sequence"/>
</dbReference>
<comment type="caution">
    <text evidence="1">The sequence shown here is derived from an EMBL/GenBank/DDBJ whole genome shotgun (WGS) entry which is preliminary data.</text>
</comment>
<dbReference type="EMBL" id="BMWH01000017">
    <property type="protein sequence ID" value="GGZ97905.1"/>
    <property type="molecule type" value="Genomic_DNA"/>
</dbReference>
<keyword evidence="2" id="KW-1185">Reference proteome</keyword>
<evidence type="ECO:0000313" key="2">
    <source>
        <dbReference type="Proteomes" id="UP000623010"/>
    </source>
</evidence>
<gene>
    <name evidence="1" type="ORF">GCM10010389_41430</name>
</gene>
<name>A0A918RIL1_9ACTN</name>
<proteinExistence type="predicted"/>
<dbReference type="AlphaFoldDB" id="A0A918RIL1"/>
<reference evidence="1" key="1">
    <citation type="journal article" date="2014" name="Int. J. Syst. Evol. Microbiol.">
        <title>Complete genome sequence of Corynebacterium casei LMG S-19264T (=DSM 44701T), isolated from a smear-ripened cheese.</title>
        <authorList>
            <consortium name="US DOE Joint Genome Institute (JGI-PGF)"/>
            <person name="Walter F."/>
            <person name="Albersmeier A."/>
            <person name="Kalinowski J."/>
            <person name="Ruckert C."/>
        </authorList>
    </citation>
    <scope>NUCLEOTIDE SEQUENCE</scope>
    <source>
        <strain evidence="1">JCM 5016</strain>
    </source>
</reference>
<sequence length="116" mass="12021">MGPVPLDVDDEEGNGASRHVFGIFHGRGFLPGPAGRFPRGRAAAVGEGGRAEARLPSRADVAQLPDAVTAVAARRFVGVGDRVGGRAEQWPEGLFLIAGTVEGRRNPERGTPASPA</sequence>